<organism evidence="1 2">
    <name type="scientific">Thalassobacter stenotrophicus</name>
    <dbReference type="NCBI Taxonomy" id="266809"/>
    <lineage>
        <taxon>Bacteria</taxon>
        <taxon>Pseudomonadati</taxon>
        <taxon>Pseudomonadota</taxon>
        <taxon>Alphaproteobacteria</taxon>
        <taxon>Rhodobacterales</taxon>
        <taxon>Roseobacteraceae</taxon>
        <taxon>Thalassobacter</taxon>
    </lineage>
</organism>
<dbReference type="Gene3D" id="3.40.50.300">
    <property type="entry name" value="P-loop containing nucleotide triphosphate hydrolases"/>
    <property type="match status" value="1"/>
</dbReference>
<accession>A0A0P1EX88</accession>
<evidence type="ECO:0000313" key="2">
    <source>
        <dbReference type="Proteomes" id="UP000051298"/>
    </source>
</evidence>
<dbReference type="InterPro" id="IPR027417">
    <property type="entry name" value="P-loop_NTPase"/>
</dbReference>
<dbReference type="AlphaFoldDB" id="A0A0P1EX88"/>
<dbReference type="RefSeq" id="WP_058122711.1">
    <property type="nucleotide sequence ID" value="NZ_CYRX01000010.1"/>
</dbReference>
<name>A0A0P1EX88_9RHOB</name>
<gene>
    <name evidence="1" type="ORF">THS5294_00810</name>
</gene>
<reference evidence="1 2" key="1">
    <citation type="submission" date="2015-09" db="EMBL/GenBank/DDBJ databases">
        <authorList>
            <consortium name="Swine Surveillance"/>
        </authorList>
    </citation>
    <scope>NUCLEOTIDE SEQUENCE [LARGE SCALE GENOMIC DNA]</scope>
    <source>
        <strain evidence="1 2">CECT 5294</strain>
    </source>
</reference>
<dbReference type="eggNOG" id="COG1132">
    <property type="taxonomic scope" value="Bacteria"/>
</dbReference>
<sequence length="291" mass="33088">MIYDTPAAWHQSPNKRVLFFGMSGLGKTHLSNILRHADDGWFHYSIDYRIGTAYMGEFIADNLKREAMKVPFLRDLLRSDSVYIGSNITFENLAPLATYLGKPGDPDKGGLSYAEYCYRQELHHRAERNALLDTHHFIERAIELYGFDHFVCDTGGSICEVVDPDDPNDEILAHLHDHTQMIWIEGTPDHTETLVKRFSADPKPMCYRPAFLDQLWHEYLTAQDCTEAEVNPDAFIRFTYARAIEARQSRYAAMARNWGLTVQAADVAQVRDSKDVTDLVADALGKQAARA</sequence>
<dbReference type="SUPFAM" id="SSF52540">
    <property type="entry name" value="P-loop containing nucleoside triphosphate hydrolases"/>
    <property type="match status" value="1"/>
</dbReference>
<evidence type="ECO:0008006" key="3">
    <source>
        <dbReference type="Google" id="ProtNLM"/>
    </source>
</evidence>
<evidence type="ECO:0000313" key="1">
    <source>
        <dbReference type="EMBL" id="CUH59524.1"/>
    </source>
</evidence>
<dbReference type="STRING" id="266809.PM03_04390"/>
<dbReference type="EMBL" id="CYRX01000010">
    <property type="protein sequence ID" value="CUH59524.1"/>
    <property type="molecule type" value="Genomic_DNA"/>
</dbReference>
<dbReference type="Proteomes" id="UP000051298">
    <property type="component" value="Unassembled WGS sequence"/>
</dbReference>
<protein>
    <recommendedName>
        <fullName evidence="3">ATPase</fullName>
    </recommendedName>
</protein>
<proteinExistence type="predicted"/>